<dbReference type="EMBL" id="HE663493">
    <property type="protein sequence ID" value="CCG07426.1"/>
    <property type="molecule type" value="Genomic_DNA"/>
</dbReference>
<feature type="domain" description="DUF2126" evidence="1">
    <location>
        <begin position="1"/>
        <end position="117"/>
    </location>
</feature>
<dbReference type="Pfam" id="PF09899">
    <property type="entry name" value="DUF2126"/>
    <property type="match status" value="1"/>
</dbReference>
<dbReference type="KEGG" id="rpm:RSPPHO_00800"/>
<dbReference type="Proteomes" id="UP000033220">
    <property type="component" value="Chromosome DSM 122"/>
</dbReference>
<sequence>MVEFRGFEMPPHARMSLVQQLLLRALIARFWETPFTAPLVPWGHALRDRFMLPYYVEQDLRDLLADMARAGYPFDPAWFAPHLAFRFPTYGTVHHGGVDIEVRHALEPWHVSGGGSGSGRHGAFR</sequence>
<proteinExistence type="predicted"/>
<dbReference type="InterPro" id="IPR018667">
    <property type="entry name" value="DUF2126"/>
</dbReference>
<organism evidence="2 3">
    <name type="scientific">Pararhodospirillum photometricum DSM 122</name>
    <dbReference type="NCBI Taxonomy" id="1150469"/>
    <lineage>
        <taxon>Bacteria</taxon>
        <taxon>Pseudomonadati</taxon>
        <taxon>Pseudomonadota</taxon>
        <taxon>Alphaproteobacteria</taxon>
        <taxon>Rhodospirillales</taxon>
        <taxon>Rhodospirillaceae</taxon>
        <taxon>Pararhodospirillum</taxon>
    </lineage>
</organism>
<name>H6SQW1_PARPM</name>
<evidence type="ECO:0000313" key="2">
    <source>
        <dbReference type="EMBL" id="CCG07426.1"/>
    </source>
</evidence>
<accession>H6SQW1</accession>
<keyword evidence="3" id="KW-1185">Reference proteome</keyword>
<dbReference type="STRING" id="1150469.RSPPHO_00800"/>
<dbReference type="AlphaFoldDB" id="H6SQW1"/>
<dbReference type="eggNOG" id="COG4196">
    <property type="taxonomic scope" value="Bacteria"/>
</dbReference>
<evidence type="ECO:0000313" key="3">
    <source>
        <dbReference type="Proteomes" id="UP000033220"/>
    </source>
</evidence>
<dbReference type="PATRIC" id="fig|1150469.3.peg.919"/>
<gene>
    <name evidence="2" type="ORF">RSPPHO_00800</name>
</gene>
<dbReference type="HOGENOM" id="CLU_1990958_0_0_5"/>
<evidence type="ECO:0000259" key="1">
    <source>
        <dbReference type="Pfam" id="PF09899"/>
    </source>
</evidence>
<protein>
    <submittedName>
        <fullName evidence="2">Transglutaminase-like</fullName>
    </submittedName>
</protein>
<reference evidence="2 3" key="1">
    <citation type="submission" date="2012-02" db="EMBL/GenBank/DDBJ databases">
        <title>Shotgun genome sequence of Phaeospirillum photometricum DSM 122.</title>
        <authorList>
            <person name="Duquesne K."/>
            <person name="Sturgis J."/>
        </authorList>
    </citation>
    <scope>NUCLEOTIDE SEQUENCE [LARGE SCALE GENOMIC DNA]</scope>
    <source>
        <strain evidence="3">DSM122</strain>
    </source>
</reference>